<keyword evidence="6" id="KW-0238">DNA-binding</keyword>
<dbReference type="InterPro" id="IPR002197">
    <property type="entry name" value="HTH_Fis"/>
</dbReference>
<evidence type="ECO:0000313" key="6">
    <source>
        <dbReference type="EMBL" id="SET56522.1"/>
    </source>
</evidence>
<sequence length="463" mass="51682">MDSKRKLTWLTHGTQAVQVPGVLSSGWQVHQFDYTVPPRFGLPDGHQGHVGILDLTRYPKDGVPHLDRWFEQLNIPLWIGILPEAPSLNRQLAYLTSLHCSDYHTLPIDWERLAMVAGHLWGMAELHQKATPATGDDYQEIALTGESAAIRHVISRLRRFAGTSEPVLIYGESGTGKEAAARLVHEQSLARHGPLITINCAALPVSLTQSELFGHEKGAFTHATSQRTGRLEAADGGSLLLAGIDELSLVQQSYLLRFLQEGVVERVGSNRPVRINARLIATASTPLSELVRHGTFRQDVFFRLGEMAVELPPLRERPEDIPQLTEALLQRLPPHLSPKPVSQATMQRLITHSWPGNLRELQNRLRQALLLGESPQIEPMDLGLYGIPANVHDHHDLSLAQFRSRAERQALHCSLALTRHNISAAARLLRISRASFYRLIDKYQLPLSDTIHSANTPGRQTRR</sequence>
<evidence type="ECO:0000256" key="3">
    <source>
        <dbReference type="ARBA" id="ARBA00023015"/>
    </source>
</evidence>
<dbReference type="SUPFAM" id="SSF46689">
    <property type="entry name" value="Homeodomain-like"/>
    <property type="match status" value="1"/>
</dbReference>
<dbReference type="GO" id="GO:0005524">
    <property type="term" value="F:ATP binding"/>
    <property type="evidence" value="ECO:0007669"/>
    <property type="project" value="UniProtKB-KW"/>
</dbReference>
<dbReference type="Pfam" id="PF02954">
    <property type="entry name" value="HTH_8"/>
    <property type="match status" value="1"/>
</dbReference>
<evidence type="ECO:0000259" key="5">
    <source>
        <dbReference type="PROSITE" id="PS50045"/>
    </source>
</evidence>
<dbReference type="Gene3D" id="1.10.10.60">
    <property type="entry name" value="Homeodomain-like"/>
    <property type="match status" value="1"/>
</dbReference>
<dbReference type="PANTHER" id="PTHR32071">
    <property type="entry name" value="TRANSCRIPTIONAL REGULATORY PROTEIN"/>
    <property type="match status" value="1"/>
</dbReference>
<dbReference type="InterPro" id="IPR002078">
    <property type="entry name" value="Sigma_54_int"/>
</dbReference>
<dbReference type="GO" id="GO:0043565">
    <property type="term" value="F:sequence-specific DNA binding"/>
    <property type="evidence" value="ECO:0007669"/>
    <property type="project" value="InterPro"/>
</dbReference>
<dbReference type="Proteomes" id="UP000198762">
    <property type="component" value="Unassembled WGS sequence"/>
</dbReference>
<feature type="domain" description="Sigma-54 factor interaction" evidence="5">
    <location>
        <begin position="143"/>
        <end position="370"/>
    </location>
</feature>
<evidence type="ECO:0000256" key="1">
    <source>
        <dbReference type="ARBA" id="ARBA00022741"/>
    </source>
</evidence>
<dbReference type="RefSeq" id="WP_091852843.1">
    <property type="nucleotide sequence ID" value="NZ_FOHZ01000012.1"/>
</dbReference>
<dbReference type="InterPro" id="IPR003593">
    <property type="entry name" value="AAA+_ATPase"/>
</dbReference>
<dbReference type="Pfam" id="PF25601">
    <property type="entry name" value="AAA_lid_14"/>
    <property type="match status" value="1"/>
</dbReference>
<dbReference type="AlphaFoldDB" id="A0A1I0FED6"/>
<proteinExistence type="predicted"/>
<organism evidence="6 7">
    <name type="scientific">Marinobacter segnicrescens</name>
    <dbReference type="NCBI Taxonomy" id="430453"/>
    <lineage>
        <taxon>Bacteria</taxon>
        <taxon>Pseudomonadati</taxon>
        <taxon>Pseudomonadota</taxon>
        <taxon>Gammaproteobacteria</taxon>
        <taxon>Pseudomonadales</taxon>
        <taxon>Marinobacteraceae</taxon>
        <taxon>Marinobacter</taxon>
    </lineage>
</organism>
<dbReference type="PANTHER" id="PTHR32071:SF120">
    <property type="entry name" value="TRANSCRIPTIONAL REGULATOR-RELATED"/>
    <property type="match status" value="1"/>
</dbReference>
<dbReference type="InterPro" id="IPR025944">
    <property type="entry name" value="Sigma_54_int_dom_CS"/>
</dbReference>
<keyword evidence="3" id="KW-0805">Transcription regulation</keyword>
<protein>
    <submittedName>
        <fullName evidence="6">DNA-binding transcriptional response regulator, NtrC family, contains REC, AAA-type ATPase, and a Fis-type DNA-binding domains</fullName>
    </submittedName>
</protein>
<name>A0A1I0FED6_9GAMM</name>
<gene>
    <name evidence="6" type="ORF">SAMN04487962_11278</name>
</gene>
<dbReference type="Pfam" id="PF00158">
    <property type="entry name" value="Sigma54_activat"/>
    <property type="match status" value="1"/>
</dbReference>
<evidence type="ECO:0000313" key="7">
    <source>
        <dbReference type="Proteomes" id="UP000198762"/>
    </source>
</evidence>
<dbReference type="OrthoDB" id="9804019at2"/>
<dbReference type="SMART" id="SM00382">
    <property type="entry name" value="AAA"/>
    <property type="match status" value="1"/>
</dbReference>
<keyword evidence="2" id="KW-0067">ATP-binding</keyword>
<dbReference type="InterPro" id="IPR009057">
    <property type="entry name" value="Homeodomain-like_sf"/>
</dbReference>
<dbReference type="InterPro" id="IPR058031">
    <property type="entry name" value="AAA_lid_NorR"/>
</dbReference>
<dbReference type="PROSITE" id="PS00688">
    <property type="entry name" value="SIGMA54_INTERACT_3"/>
    <property type="match status" value="1"/>
</dbReference>
<keyword evidence="7" id="KW-1185">Reference proteome</keyword>
<dbReference type="Gene3D" id="1.10.8.60">
    <property type="match status" value="1"/>
</dbReference>
<dbReference type="STRING" id="430453.SAMN04487962_11278"/>
<dbReference type="FunFam" id="3.40.50.300:FF:000006">
    <property type="entry name" value="DNA-binding transcriptional regulator NtrC"/>
    <property type="match status" value="1"/>
</dbReference>
<keyword evidence="1" id="KW-0547">Nucleotide-binding</keyword>
<keyword evidence="4" id="KW-0804">Transcription</keyword>
<dbReference type="InterPro" id="IPR027417">
    <property type="entry name" value="P-loop_NTPase"/>
</dbReference>
<dbReference type="Gene3D" id="3.40.50.300">
    <property type="entry name" value="P-loop containing nucleotide triphosphate hydrolases"/>
    <property type="match status" value="1"/>
</dbReference>
<dbReference type="GO" id="GO:0006355">
    <property type="term" value="P:regulation of DNA-templated transcription"/>
    <property type="evidence" value="ECO:0007669"/>
    <property type="project" value="InterPro"/>
</dbReference>
<evidence type="ECO:0000256" key="2">
    <source>
        <dbReference type="ARBA" id="ARBA00022840"/>
    </source>
</evidence>
<dbReference type="PROSITE" id="PS50045">
    <property type="entry name" value="SIGMA54_INTERACT_4"/>
    <property type="match status" value="1"/>
</dbReference>
<dbReference type="CDD" id="cd00009">
    <property type="entry name" value="AAA"/>
    <property type="match status" value="1"/>
</dbReference>
<dbReference type="SUPFAM" id="SSF52540">
    <property type="entry name" value="P-loop containing nucleoside triphosphate hydrolases"/>
    <property type="match status" value="1"/>
</dbReference>
<dbReference type="EMBL" id="FOHZ01000012">
    <property type="protein sequence ID" value="SET56522.1"/>
    <property type="molecule type" value="Genomic_DNA"/>
</dbReference>
<reference evidence="7" key="1">
    <citation type="submission" date="2016-10" db="EMBL/GenBank/DDBJ databases">
        <authorList>
            <person name="Varghese N."/>
            <person name="Submissions S."/>
        </authorList>
    </citation>
    <scope>NUCLEOTIDE SEQUENCE [LARGE SCALE GENOMIC DNA]</scope>
    <source>
        <strain evidence="7">CGMCC 1.6489</strain>
    </source>
</reference>
<evidence type="ECO:0000256" key="4">
    <source>
        <dbReference type="ARBA" id="ARBA00023163"/>
    </source>
</evidence>
<accession>A0A1I0FED6</accession>